<dbReference type="GO" id="GO:0030246">
    <property type="term" value="F:carbohydrate binding"/>
    <property type="evidence" value="ECO:0007669"/>
    <property type="project" value="InterPro"/>
</dbReference>
<keyword evidence="3" id="KW-1185">Reference proteome</keyword>
<name>A0A4R5D421_9ACTN</name>
<protein>
    <submittedName>
        <fullName evidence="2">DUF5107 domain-containing protein</fullName>
    </submittedName>
</protein>
<dbReference type="Pfam" id="PF17128">
    <property type="entry name" value="DUF5107"/>
    <property type="match status" value="1"/>
</dbReference>
<gene>
    <name evidence="2" type="ORF">E1269_18950</name>
</gene>
<proteinExistence type="predicted"/>
<dbReference type="Proteomes" id="UP000294739">
    <property type="component" value="Unassembled WGS sequence"/>
</dbReference>
<evidence type="ECO:0000259" key="1">
    <source>
        <dbReference type="Pfam" id="PF17128"/>
    </source>
</evidence>
<sequence length="657" mass="71873">MTRRHLVAERGASVLRVTTMRLPCAPVPPDDPVPLVDRTLEAPFELTDDLPDRIREGASFGWPRSMHPYLMQNWYGRDRVDTDLTCVVLENEHLRATFLPQLGGRLWSLTDVGTGRELLYRNPVVQPANLALRNAWFAGGVEWNIGTRGHSPHTVSPMHAASVAGADGVPSLRMWEFERLRRVVYQVDARLAPGSRALVVHVRIQNPNDEAVPMYWWSNAAVPERPDVRVIVPATHAYATSYDGTVREVPVPGHSPADRTRPSQSAHAADHFFVLDRPRPWIAAVDASGHGLAQVSTRRLPGRKMFCWGTEAGGRRWQRWLSPEGGNYLEIQAGLAATQFEHLAMPAGATWSWVEAYGDVAADPAVVHGDDWHAAIEHVDSRMDRVASAEALAEMLEQAEADADVAPSTTICTGSGWGALERVVRARTGRAWIDETGVPFSIGTIGPEQQLWHDLVQDPASARRALLDADPQVPPRSYMVGEVWESLLTRADPSWARDYHLGVLAHATGDLALAGAYYRSSLAHRPSAWALRGLGRIAGEQGDRTVAADLLGKAAAMTPAEPTLVVEAMAAALDAEDAAGALRLLDAVPAPVREQGRIALLEARAALACGRRDRAARILDRGIVIPDLREGDTSLSDLWLQVHPGEPVPAGYDFRMR</sequence>
<accession>A0A4R5D421</accession>
<dbReference type="EMBL" id="SMKZ01000028">
    <property type="protein sequence ID" value="TDE08016.1"/>
    <property type="molecule type" value="Genomic_DNA"/>
</dbReference>
<reference evidence="2 3" key="1">
    <citation type="submission" date="2019-03" db="EMBL/GenBank/DDBJ databases">
        <title>Draft genome sequences of novel Actinobacteria.</title>
        <authorList>
            <person name="Sahin N."/>
            <person name="Ay H."/>
            <person name="Saygin H."/>
        </authorList>
    </citation>
    <scope>NUCLEOTIDE SEQUENCE [LARGE SCALE GENOMIC DNA]</scope>
    <source>
        <strain evidence="2 3">5K138</strain>
    </source>
</reference>
<dbReference type="Gene3D" id="1.25.40.10">
    <property type="entry name" value="Tetratricopeptide repeat domain"/>
    <property type="match status" value="1"/>
</dbReference>
<dbReference type="RefSeq" id="WP_131897363.1">
    <property type="nucleotide sequence ID" value="NZ_SMKZ01000028.1"/>
</dbReference>
<organism evidence="2 3">
    <name type="scientific">Jiangella asiatica</name>
    <dbReference type="NCBI Taxonomy" id="2530372"/>
    <lineage>
        <taxon>Bacteria</taxon>
        <taxon>Bacillati</taxon>
        <taxon>Actinomycetota</taxon>
        <taxon>Actinomycetes</taxon>
        <taxon>Jiangellales</taxon>
        <taxon>Jiangellaceae</taxon>
        <taxon>Jiangella</taxon>
    </lineage>
</organism>
<dbReference type="AlphaFoldDB" id="A0A4R5D421"/>
<comment type="caution">
    <text evidence="2">The sequence shown here is derived from an EMBL/GenBank/DDBJ whole genome shotgun (WGS) entry which is preliminary data.</text>
</comment>
<dbReference type="InterPro" id="IPR011990">
    <property type="entry name" value="TPR-like_helical_dom_sf"/>
</dbReference>
<dbReference type="InParanoid" id="A0A4R5D421"/>
<feature type="domain" description="DUF5107" evidence="1">
    <location>
        <begin position="65"/>
        <end position="342"/>
    </location>
</feature>
<evidence type="ECO:0000313" key="2">
    <source>
        <dbReference type="EMBL" id="TDE08016.1"/>
    </source>
</evidence>
<dbReference type="InterPro" id="IPR014718">
    <property type="entry name" value="GH-type_carb-bd"/>
</dbReference>
<dbReference type="Gene3D" id="2.70.98.10">
    <property type="match status" value="1"/>
</dbReference>
<dbReference type="InterPro" id="IPR033396">
    <property type="entry name" value="DUF5107"/>
</dbReference>
<dbReference type="OrthoDB" id="174931at2"/>
<evidence type="ECO:0000313" key="3">
    <source>
        <dbReference type="Proteomes" id="UP000294739"/>
    </source>
</evidence>